<reference evidence="1 2" key="1">
    <citation type="submission" date="2024-09" db="EMBL/GenBank/DDBJ databases">
        <authorList>
            <person name="Sun Q."/>
            <person name="Mori K."/>
        </authorList>
    </citation>
    <scope>NUCLEOTIDE SEQUENCE [LARGE SCALE GENOMIC DNA]</scope>
    <source>
        <strain evidence="1 2">JCM 11201</strain>
    </source>
</reference>
<dbReference type="Proteomes" id="UP001589609">
    <property type="component" value="Unassembled WGS sequence"/>
</dbReference>
<keyword evidence="2" id="KW-1185">Reference proteome</keyword>
<proteinExistence type="predicted"/>
<name>A0ABV5WDV9_9BACI</name>
<protein>
    <submittedName>
        <fullName evidence="1">Uncharacterized protein</fullName>
    </submittedName>
</protein>
<dbReference type="RefSeq" id="WP_379949066.1">
    <property type="nucleotide sequence ID" value="NZ_JBHMAF010000040.1"/>
</dbReference>
<evidence type="ECO:0000313" key="2">
    <source>
        <dbReference type="Proteomes" id="UP001589609"/>
    </source>
</evidence>
<sequence length="190" mass="21813">MNEYSKHDLIGQELEAEEETSAWKRFKNDLAKRKKLTVSIDVPALLLLRCRSLVRMIEDDFEHEVSDVFDILIIQWKQQYAATVDPARMAGSLRAMQEKVINYYTGEKSLLKRDTGRTRAAKIAIPYDSLLDLEFLCESLTSAYNEEEIIFTVESVLSTLFVDFMTRIQKGDIKTLARILSTHAREGESA</sequence>
<dbReference type="EMBL" id="JBHMAF010000040">
    <property type="protein sequence ID" value="MFB9758784.1"/>
    <property type="molecule type" value="Genomic_DNA"/>
</dbReference>
<comment type="caution">
    <text evidence="1">The sequence shown here is derived from an EMBL/GenBank/DDBJ whole genome shotgun (WGS) entry which is preliminary data.</text>
</comment>
<organism evidence="1 2">
    <name type="scientific">Ectobacillus funiculus</name>
    <dbReference type="NCBI Taxonomy" id="137993"/>
    <lineage>
        <taxon>Bacteria</taxon>
        <taxon>Bacillati</taxon>
        <taxon>Bacillota</taxon>
        <taxon>Bacilli</taxon>
        <taxon>Bacillales</taxon>
        <taxon>Bacillaceae</taxon>
        <taxon>Ectobacillus</taxon>
    </lineage>
</organism>
<gene>
    <name evidence="1" type="ORF">ACFFMS_09840</name>
</gene>
<accession>A0ABV5WDV9</accession>
<evidence type="ECO:0000313" key="1">
    <source>
        <dbReference type="EMBL" id="MFB9758784.1"/>
    </source>
</evidence>